<evidence type="ECO:0000256" key="4">
    <source>
        <dbReference type="ARBA" id="ARBA00022989"/>
    </source>
</evidence>
<evidence type="ECO:0000256" key="2">
    <source>
        <dbReference type="ARBA" id="ARBA00005731"/>
    </source>
</evidence>
<keyword evidence="4 7" id="KW-1133">Transmembrane helix</keyword>
<dbReference type="InterPro" id="IPR010651">
    <property type="entry name" value="Sugar_transport"/>
</dbReference>
<reference evidence="8 9" key="1">
    <citation type="submission" date="2024-02" db="EMBL/GenBank/DDBJ databases">
        <authorList>
            <person name="Chen Y."/>
            <person name="Shah S."/>
            <person name="Dougan E. K."/>
            <person name="Thang M."/>
            <person name="Chan C."/>
        </authorList>
    </citation>
    <scope>NUCLEOTIDE SEQUENCE [LARGE SCALE GENOMIC DNA]</scope>
</reference>
<proteinExistence type="inferred from homology"/>
<dbReference type="EMBL" id="CAXAMM010003448">
    <property type="protein sequence ID" value="CAK8999969.1"/>
    <property type="molecule type" value="Genomic_DNA"/>
</dbReference>
<dbReference type="PANTHER" id="PTHR16119:SF22">
    <property type="entry name" value="EAMA DOMAIN-CONTAINING PROTEIN"/>
    <property type="match status" value="1"/>
</dbReference>
<feature type="transmembrane region" description="Helical" evidence="7">
    <location>
        <begin position="360"/>
        <end position="381"/>
    </location>
</feature>
<evidence type="ECO:0000313" key="9">
    <source>
        <dbReference type="Proteomes" id="UP001642464"/>
    </source>
</evidence>
<dbReference type="Proteomes" id="UP001642464">
    <property type="component" value="Unassembled WGS sequence"/>
</dbReference>
<comment type="caution">
    <text evidence="8">The sequence shown here is derived from an EMBL/GenBank/DDBJ whole genome shotgun (WGS) entry which is preliminary data.</text>
</comment>
<feature type="transmembrane region" description="Helical" evidence="7">
    <location>
        <begin position="126"/>
        <end position="146"/>
    </location>
</feature>
<evidence type="ECO:0000256" key="7">
    <source>
        <dbReference type="SAM" id="Phobius"/>
    </source>
</evidence>
<feature type="transmembrane region" description="Helical" evidence="7">
    <location>
        <begin position="265"/>
        <end position="289"/>
    </location>
</feature>
<comment type="subcellular location">
    <subcellularLocation>
        <location evidence="1">Membrane</location>
        <topology evidence="1">Multi-pass membrane protein</topology>
    </subcellularLocation>
</comment>
<evidence type="ECO:0000256" key="5">
    <source>
        <dbReference type="ARBA" id="ARBA00023136"/>
    </source>
</evidence>
<evidence type="ECO:0000256" key="6">
    <source>
        <dbReference type="SAM" id="MobiDB-lite"/>
    </source>
</evidence>
<keyword evidence="3 7" id="KW-0812">Transmembrane</keyword>
<feature type="region of interest" description="Disordered" evidence="6">
    <location>
        <begin position="1"/>
        <end position="20"/>
    </location>
</feature>
<name>A0ABP0IFB1_9DINO</name>
<comment type="similarity">
    <text evidence="2">Belongs to the TMEM144 family.</text>
</comment>
<feature type="transmembrane region" description="Helical" evidence="7">
    <location>
        <begin position="153"/>
        <end position="174"/>
    </location>
</feature>
<organism evidence="8 9">
    <name type="scientific">Durusdinium trenchii</name>
    <dbReference type="NCBI Taxonomy" id="1381693"/>
    <lineage>
        <taxon>Eukaryota</taxon>
        <taxon>Sar</taxon>
        <taxon>Alveolata</taxon>
        <taxon>Dinophyceae</taxon>
        <taxon>Suessiales</taxon>
        <taxon>Symbiodiniaceae</taxon>
        <taxon>Durusdinium</taxon>
    </lineage>
</organism>
<feature type="transmembrane region" description="Helical" evidence="7">
    <location>
        <begin position="233"/>
        <end position="253"/>
    </location>
</feature>
<evidence type="ECO:0000313" key="8">
    <source>
        <dbReference type="EMBL" id="CAK8999969.1"/>
    </source>
</evidence>
<evidence type="ECO:0000256" key="3">
    <source>
        <dbReference type="ARBA" id="ARBA00022692"/>
    </source>
</evidence>
<keyword evidence="5 7" id="KW-0472">Membrane</keyword>
<dbReference type="InterPro" id="IPR012435">
    <property type="entry name" value="TMEM144"/>
</dbReference>
<accession>A0ABP0IFB1</accession>
<feature type="transmembrane region" description="Helical" evidence="7">
    <location>
        <begin position="301"/>
        <end position="321"/>
    </location>
</feature>
<keyword evidence="9" id="KW-1185">Reference proteome</keyword>
<evidence type="ECO:0000256" key="1">
    <source>
        <dbReference type="ARBA" id="ARBA00004141"/>
    </source>
</evidence>
<dbReference type="PANTHER" id="PTHR16119">
    <property type="entry name" value="TRANSMEMBRANE PROTEIN 144"/>
    <property type="match status" value="1"/>
</dbReference>
<feature type="transmembrane region" description="Helical" evidence="7">
    <location>
        <begin position="99"/>
        <end position="120"/>
    </location>
</feature>
<dbReference type="Pfam" id="PF07857">
    <property type="entry name" value="TMEM144"/>
    <property type="match status" value="1"/>
</dbReference>
<protein>
    <submittedName>
        <fullName evidence="8">Uncharacterized protein</fullName>
    </submittedName>
</protein>
<feature type="transmembrane region" description="Helical" evidence="7">
    <location>
        <begin position="186"/>
        <end position="204"/>
    </location>
</feature>
<sequence length="386" mass="38752">MAVASLTGLSSSTFTSSPSSWQAVLGPSPPLPPATLPRHHLCKGSACFLETRATRTNTASSAAAGDELIGFGIAALSSFFNGSFPVCQRIPRGPALDPVVFNGLVCVGVFLSSLFVPLIFNLNFVFTLPGALGGVLFVFAALFSFVAIPRAGLATAQAVWSCSAILVSFAWGAIGPAEVAAPVGNIPATLLAVALLVAGALVIVNCDSIAGRLSGNPQSQQSESQEAAGSDKAAGISSALAVGLFGGSVLVPFKYIPPDVAGLAAIPSFGIGALVAGVIVTFGYVKGILKSSSFPALRGDQVAAGLASGLLWNAGNVASVIAQSPPFLLPYGVAYPILQCALVFGGLWGIYVFKEIVGNAVGVFWAGATTLAAGVILLGLFGPGAG</sequence>
<gene>
    <name evidence="8" type="ORF">SCF082_LOCUS6289</name>
</gene>
<feature type="transmembrane region" description="Helical" evidence="7">
    <location>
        <begin position="333"/>
        <end position="353"/>
    </location>
</feature>